<dbReference type="RefSeq" id="WP_118370152.1">
    <property type="nucleotide sequence ID" value="NZ_QROY01000002.1"/>
</dbReference>
<name>A0A415MEH7_9FIRM</name>
<gene>
    <name evidence="1" type="ORF">DW007_02940</name>
</gene>
<dbReference type="EMBL" id="QROY01000002">
    <property type="protein sequence ID" value="RHL71118.1"/>
    <property type="molecule type" value="Genomic_DNA"/>
</dbReference>
<accession>A0A415MEH7</accession>
<protein>
    <submittedName>
        <fullName evidence="1">Uncharacterized protein</fullName>
    </submittedName>
</protein>
<comment type="caution">
    <text evidence="1">The sequence shown here is derived from an EMBL/GenBank/DDBJ whole genome shotgun (WGS) entry which is preliminary data.</text>
</comment>
<evidence type="ECO:0000313" key="2">
    <source>
        <dbReference type="Proteomes" id="UP000285201"/>
    </source>
</evidence>
<dbReference type="Proteomes" id="UP000285201">
    <property type="component" value="Unassembled WGS sequence"/>
</dbReference>
<sequence>MYEEEINAALISIQQFKIAYSNENGVIAVGDIEDLMANIDTIEECVRKQKRFPTNNKREFSLFGKSTIVHQCGICGSNVYSTNTYCPQCGQKFCM</sequence>
<dbReference type="AlphaFoldDB" id="A0A415MEH7"/>
<organism evidence="1 2">
    <name type="scientific">Lachnospira eligens</name>
    <dbReference type="NCBI Taxonomy" id="39485"/>
    <lineage>
        <taxon>Bacteria</taxon>
        <taxon>Bacillati</taxon>
        <taxon>Bacillota</taxon>
        <taxon>Clostridia</taxon>
        <taxon>Lachnospirales</taxon>
        <taxon>Lachnospiraceae</taxon>
        <taxon>Lachnospira</taxon>
    </lineage>
</organism>
<evidence type="ECO:0000313" key="1">
    <source>
        <dbReference type="EMBL" id="RHL71118.1"/>
    </source>
</evidence>
<proteinExistence type="predicted"/>
<reference evidence="1 2" key="1">
    <citation type="submission" date="2018-08" db="EMBL/GenBank/DDBJ databases">
        <title>A genome reference for cultivated species of the human gut microbiota.</title>
        <authorList>
            <person name="Zou Y."/>
            <person name="Xue W."/>
            <person name="Luo G."/>
        </authorList>
    </citation>
    <scope>NUCLEOTIDE SEQUENCE [LARGE SCALE GENOMIC DNA]</scope>
    <source>
        <strain evidence="1 2">AF36-7BH</strain>
    </source>
</reference>